<evidence type="ECO:0000256" key="10">
    <source>
        <dbReference type="RuleBase" id="RU003557"/>
    </source>
</evidence>
<evidence type="ECO:0000256" key="6">
    <source>
        <dbReference type="ARBA" id="ARBA00022946"/>
    </source>
</evidence>
<dbReference type="PROSITE" id="PS00737">
    <property type="entry name" value="THIOLASE_2"/>
    <property type="match status" value="1"/>
</dbReference>
<dbReference type="InterPro" id="IPR020617">
    <property type="entry name" value="Thiolase_C"/>
</dbReference>
<evidence type="ECO:0000313" key="14">
    <source>
        <dbReference type="Proteomes" id="UP000598271"/>
    </source>
</evidence>
<dbReference type="Pfam" id="PF02803">
    <property type="entry name" value="Thiolase_C"/>
    <property type="match status" value="1"/>
</dbReference>
<dbReference type="AlphaFoldDB" id="A0A8J3GA96"/>
<evidence type="ECO:0000259" key="12">
    <source>
        <dbReference type="Pfam" id="PF02803"/>
    </source>
</evidence>
<dbReference type="PROSITE" id="PS00099">
    <property type="entry name" value="THIOLASE_3"/>
    <property type="match status" value="1"/>
</dbReference>
<comment type="similarity">
    <text evidence="1 10">Belongs to the thiolase-like superfamily. Thiolase family.</text>
</comment>
<name>A0A8J3GA96_9BACT</name>
<evidence type="ECO:0000256" key="2">
    <source>
        <dbReference type="ARBA" id="ARBA00011881"/>
    </source>
</evidence>
<dbReference type="Gene3D" id="3.40.47.10">
    <property type="match status" value="1"/>
</dbReference>
<dbReference type="FunFam" id="3.40.47.10:FF:000007">
    <property type="entry name" value="acetyl-CoA acetyltransferase, mitochondrial"/>
    <property type="match status" value="1"/>
</dbReference>
<organism evidence="13 14">
    <name type="scientific">Persicitalea jodogahamensis</name>
    <dbReference type="NCBI Taxonomy" id="402147"/>
    <lineage>
        <taxon>Bacteria</taxon>
        <taxon>Pseudomonadati</taxon>
        <taxon>Bacteroidota</taxon>
        <taxon>Cytophagia</taxon>
        <taxon>Cytophagales</taxon>
        <taxon>Spirosomataceae</taxon>
        <taxon>Persicitalea</taxon>
    </lineage>
</organism>
<evidence type="ECO:0000256" key="1">
    <source>
        <dbReference type="ARBA" id="ARBA00010982"/>
    </source>
</evidence>
<dbReference type="SUPFAM" id="SSF53901">
    <property type="entry name" value="Thiolase-like"/>
    <property type="match status" value="2"/>
</dbReference>
<dbReference type="EMBL" id="BMXF01000002">
    <property type="protein sequence ID" value="GHB72513.1"/>
    <property type="molecule type" value="Genomic_DNA"/>
</dbReference>
<gene>
    <name evidence="13" type="ORF">GCM10007390_28220</name>
</gene>
<feature type="domain" description="Thiolase C-terminal" evidence="12">
    <location>
        <begin position="270"/>
        <end position="392"/>
    </location>
</feature>
<keyword evidence="8 10" id="KW-0012">Acyltransferase</keyword>
<dbReference type="Proteomes" id="UP000598271">
    <property type="component" value="Unassembled WGS sequence"/>
</dbReference>
<dbReference type="PANTHER" id="PTHR18919:SF156">
    <property type="entry name" value="ACETYL-COA ACETYLTRANSFERASE, MITOCHONDRIAL"/>
    <property type="match status" value="1"/>
</dbReference>
<dbReference type="GO" id="GO:0003985">
    <property type="term" value="F:acetyl-CoA C-acetyltransferase activity"/>
    <property type="evidence" value="ECO:0007669"/>
    <property type="project" value="UniProtKB-EC"/>
</dbReference>
<evidence type="ECO:0000256" key="7">
    <source>
        <dbReference type="ARBA" id="ARBA00022958"/>
    </source>
</evidence>
<keyword evidence="14" id="KW-1185">Reference proteome</keyword>
<protein>
    <recommendedName>
        <fullName evidence="3">acetyl-CoA C-acetyltransferase</fullName>
        <ecNumber evidence="3">2.3.1.9</ecNumber>
    </recommendedName>
</protein>
<evidence type="ECO:0000256" key="8">
    <source>
        <dbReference type="ARBA" id="ARBA00023315"/>
    </source>
</evidence>
<keyword evidence="7" id="KW-0630">Potassium</keyword>
<dbReference type="RefSeq" id="WP_189565103.1">
    <property type="nucleotide sequence ID" value="NZ_BMXF01000002.1"/>
</dbReference>
<evidence type="ECO:0000313" key="13">
    <source>
        <dbReference type="EMBL" id="GHB72513.1"/>
    </source>
</evidence>
<dbReference type="InterPro" id="IPR016039">
    <property type="entry name" value="Thiolase-like"/>
</dbReference>
<comment type="caution">
    <text evidence="13">The sequence shown here is derived from an EMBL/GenBank/DDBJ whole genome shotgun (WGS) entry which is preliminary data.</text>
</comment>
<feature type="active site" description="Proton acceptor" evidence="9">
    <location>
        <position position="349"/>
    </location>
</feature>
<evidence type="ECO:0000256" key="5">
    <source>
        <dbReference type="ARBA" id="ARBA00022723"/>
    </source>
</evidence>
<dbReference type="GO" id="GO:0006635">
    <property type="term" value="P:fatty acid beta-oxidation"/>
    <property type="evidence" value="ECO:0007669"/>
    <property type="project" value="TreeGrafter"/>
</dbReference>
<evidence type="ECO:0000259" key="11">
    <source>
        <dbReference type="Pfam" id="PF00108"/>
    </source>
</evidence>
<keyword evidence="5" id="KW-0479">Metal-binding</keyword>
<accession>A0A8J3GA96</accession>
<dbReference type="InterPro" id="IPR020613">
    <property type="entry name" value="Thiolase_CS"/>
</dbReference>
<comment type="subunit">
    <text evidence="2">Homotetramer.</text>
</comment>
<proteinExistence type="inferred from homology"/>
<dbReference type="GO" id="GO:0046872">
    <property type="term" value="F:metal ion binding"/>
    <property type="evidence" value="ECO:0007669"/>
    <property type="project" value="UniProtKB-KW"/>
</dbReference>
<reference evidence="13 14" key="1">
    <citation type="journal article" date="2014" name="Int. J. Syst. Evol. Microbiol.">
        <title>Complete genome sequence of Corynebacterium casei LMG S-19264T (=DSM 44701T), isolated from a smear-ripened cheese.</title>
        <authorList>
            <consortium name="US DOE Joint Genome Institute (JGI-PGF)"/>
            <person name="Walter F."/>
            <person name="Albersmeier A."/>
            <person name="Kalinowski J."/>
            <person name="Ruckert C."/>
        </authorList>
    </citation>
    <scope>NUCLEOTIDE SEQUENCE [LARGE SCALE GENOMIC DNA]</scope>
    <source>
        <strain evidence="13 14">KCTC 12866</strain>
    </source>
</reference>
<dbReference type="EC" id="2.3.1.9" evidence="3"/>
<feature type="active site" description="Proton acceptor" evidence="9">
    <location>
        <position position="379"/>
    </location>
</feature>
<dbReference type="CDD" id="cd00751">
    <property type="entry name" value="thiolase"/>
    <property type="match status" value="1"/>
</dbReference>
<sequence length="393" mass="41828">MTEEAYIISTARTPIGSFGGVLSSFSATELGAKAIRGAIDKIKLDPIQVQEVFMGNVVSANLGQAPARQAALGAGLPNETICTTVNKVCASGMKAAAFATQAIRLGDADVLVAGGMESMSQIPFYLSKARYGYGYGNGELVDGLARDGLVDAYDHCAMGTCGDRTAMQREITREQQDEYAIRSYQRSAEANEKGYLKEEIVAVEVPQRKGEPLLVSEDEEFRKVNFEKIPTLRPVFSPEGTVTAANASTINDGGVAMILASGRKVKELNLKPLARVVAYADAEQEPVWFTTTPIAATRKVLTKAGMQLSDIDYFEVNEAFSVVVLAYMKELGLSPDKVNLFGGAVSLGHPLGVSGARIMGTLINVLHQKQGRYGLAAICNGGGGASAVILERM</sequence>
<feature type="active site" description="Acyl-thioester intermediate" evidence="9">
    <location>
        <position position="89"/>
    </location>
</feature>
<dbReference type="InterPro" id="IPR020616">
    <property type="entry name" value="Thiolase_N"/>
</dbReference>
<evidence type="ECO:0000256" key="3">
    <source>
        <dbReference type="ARBA" id="ARBA00012705"/>
    </source>
</evidence>
<evidence type="ECO:0000256" key="9">
    <source>
        <dbReference type="PIRSR" id="PIRSR000429-1"/>
    </source>
</evidence>
<dbReference type="PANTHER" id="PTHR18919">
    <property type="entry name" value="ACETYL-COA C-ACYLTRANSFERASE"/>
    <property type="match status" value="1"/>
</dbReference>
<dbReference type="PIRSF" id="PIRSF000429">
    <property type="entry name" value="Ac-CoA_Ac_transf"/>
    <property type="match status" value="1"/>
</dbReference>
<dbReference type="Pfam" id="PF00108">
    <property type="entry name" value="Thiolase_N"/>
    <property type="match status" value="1"/>
</dbReference>
<dbReference type="NCBIfam" id="TIGR01930">
    <property type="entry name" value="AcCoA-C-Actrans"/>
    <property type="match status" value="1"/>
</dbReference>
<keyword evidence="6" id="KW-0809">Transit peptide</keyword>
<dbReference type="InterPro" id="IPR020610">
    <property type="entry name" value="Thiolase_AS"/>
</dbReference>
<evidence type="ECO:0000256" key="4">
    <source>
        <dbReference type="ARBA" id="ARBA00022679"/>
    </source>
</evidence>
<feature type="domain" description="Thiolase N-terminal" evidence="11">
    <location>
        <begin position="6"/>
        <end position="261"/>
    </location>
</feature>
<dbReference type="InterPro" id="IPR002155">
    <property type="entry name" value="Thiolase"/>
</dbReference>
<keyword evidence="4 10" id="KW-0808">Transferase</keyword>